<dbReference type="InterPro" id="IPR036097">
    <property type="entry name" value="HisK_dim/P_sf"/>
</dbReference>
<gene>
    <name evidence="17" type="ordered locus">CLL_A3542</name>
</gene>
<dbReference type="PROSITE" id="PS50885">
    <property type="entry name" value="HAMP"/>
    <property type="match status" value="1"/>
</dbReference>
<evidence type="ECO:0000259" key="15">
    <source>
        <dbReference type="PROSITE" id="PS50109"/>
    </source>
</evidence>
<dbReference type="InterPro" id="IPR050398">
    <property type="entry name" value="HssS/ArlS-like"/>
</dbReference>
<dbReference type="KEGG" id="cbk:CLL_A3542"/>
<accession>B2TRC1</accession>
<dbReference type="SUPFAM" id="SSF158472">
    <property type="entry name" value="HAMP domain-like"/>
    <property type="match status" value="1"/>
</dbReference>
<keyword evidence="7 14" id="KW-0812">Transmembrane</keyword>
<dbReference type="GO" id="GO:0005524">
    <property type="term" value="F:ATP binding"/>
    <property type="evidence" value="ECO:0007669"/>
    <property type="project" value="UniProtKB-KW"/>
</dbReference>
<reference evidence="17" key="2">
    <citation type="submission" date="2009-08" db="EMBL/GenBank/DDBJ databases">
        <authorList>
            <person name="Shrivastava S."/>
            <person name="Brinkac L.M."/>
            <person name="Dodson R.J."/>
            <person name="Harkins D.M."/>
            <person name="Durkin A.S."/>
            <person name="Sutton G."/>
        </authorList>
    </citation>
    <scope>NUCLEOTIDE SEQUENCE</scope>
    <source>
        <strain evidence="17">Eklund 17B</strain>
    </source>
</reference>
<dbReference type="AlphaFoldDB" id="B2TRC1"/>
<dbReference type="FunFam" id="1.10.287.130:FF:000001">
    <property type="entry name" value="Two-component sensor histidine kinase"/>
    <property type="match status" value="1"/>
</dbReference>
<proteinExistence type="predicted"/>
<dbReference type="CDD" id="cd06225">
    <property type="entry name" value="HAMP"/>
    <property type="match status" value="1"/>
</dbReference>
<keyword evidence="12" id="KW-0902">Two-component regulatory system</keyword>
<evidence type="ECO:0000256" key="13">
    <source>
        <dbReference type="ARBA" id="ARBA00023136"/>
    </source>
</evidence>
<keyword evidence="11 14" id="KW-1133">Transmembrane helix</keyword>
<dbReference type="Gene3D" id="1.10.287.130">
    <property type="match status" value="1"/>
</dbReference>
<evidence type="ECO:0000256" key="8">
    <source>
        <dbReference type="ARBA" id="ARBA00022741"/>
    </source>
</evidence>
<feature type="transmembrane region" description="Helical" evidence="14">
    <location>
        <begin position="161"/>
        <end position="182"/>
    </location>
</feature>
<dbReference type="PATRIC" id="fig|935198.13.peg.3475"/>
<name>B2TRC1_CLOBB</name>
<evidence type="ECO:0000256" key="9">
    <source>
        <dbReference type="ARBA" id="ARBA00022777"/>
    </source>
</evidence>
<dbReference type="SUPFAM" id="SSF47384">
    <property type="entry name" value="Homodimeric domain of signal transducing histidine kinase"/>
    <property type="match status" value="1"/>
</dbReference>
<dbReference type="Pfam" id="PF02518">
    <property type="entry name" value="HATPase_c"/>
    <property type="match status" value="1"/>
</dbReference>
<dbReference type="InterPro" id="IPR005467">
    <property type="entry name" value="His_kinase_dom"/>
</dbReference>
<dbReference type="InterPro" id="IPR003661">
    <property type="entry name" value="HisK_dim/P_dom"/>
</dbReference>
<dbReference type="Gene3D" id="3.30.565.10">
    <property type="entry name" value="Histidine kinase-like ATPase, C-terminal domain"/>
    <property type="match status" value="1"/>
</dbReference>
<evidence type="ECO:0000256" key="4">
    <source>
        <dbReference type="ARBA" id="ARBA00022475"/>
    </source>
</evidence>
<evidence type="ECO:0000256" key="3">
    <source>
        <dbReference type="ARBA" id="ARBA00012438"/>
    </source>
</evidence>
<dbReference type="Pfam" id="PF00512">
    <property type="entry name" value="HisKA"/>
    <property type="match status" value="1"/>
</dbReference>
<evidence type="ECO:0000313" key="17">
    <source>
        <dbReference type="EMBL" id="ACD23239.1"/>
    </source>
</evidence>
<comment type="subcellular location">
    <subcellularLocation>
        <location evidence="2">Cell membrane</location>
        <topology evidence="2">Multi-pass membrane protein</topology>
    </subcellularLocation>
</comment>
<organism evidence="17">
    <name type="scientific">Clostridium botulinum (strain Eklund 17B / Type B)</name>
    <dbReference type="NCBI Taxonomy" id="935198"/>
    <lineage>
        <taxon>Bacteria</taxon>
        <taxon>Bacillati</taxon>
        <taxon>Bacillota</taxon>
        <taxon>Clostridia</taxon>
        <taxon>Eubacteriales</taxon>
        <taxon>Clostridiaceae</taxon>
        <taxon>Clostridium</taxon>
    </lineage>
</organism>
<evidence type="ECO:0000256" key="1">
    <source>
        <dbReference type="ARBA" id="ARBA00000085"/>
    </source>
</evidence>
<keyword evidence="9 17" id="KW-0418">Kinase</keyword>
<comment type="catalytic activity">
    <reaction evidence="1">
        <text>ATP + protein L-histidine = ADP + protein N-phospho-L-histidine.</text>
        <dbReference type="EC" id="2.7.13.3"/>
    </reaction>
</comment>
<keyword evidence="4" id="KW-1003">Cell membrane</keyword>
<dbReference type="SMART" id="SM00387">
    <property type="entry name" value="HATPase_c"/>
    <property type="match status" value="1"/>
</dbReference>
<dbReference type="EC" id="2.7.13.3" evidence="3"/>
<dbReference type="CDD" id="cd00082">
    <property type="entry name" value="HisKA"/>
    <property type="match status" value="1"/>
</dbReference>
<evidence type="ECO:0000259" key="16">
    <source>
        <dbReference type="PROSITE" id="PS50885"/>
    </source>
</evidence>
<keyword evidence="6" id="KW-0808">Transferase</keyword>
<dbReference type="GO" id="GO:0005886">
    <property type="term" value="C:plasma membrane"/>
    <property type="evidence" value="ECO:0007669"/>
    <property type="project" value="UniProtKB-SubCell"/>
</dbReference>
<evidence type="ECO:0000256" key="7">
    <source>
        <dbReference type="ARBA" id="ARBA00022692"/>
    </source>
</evidence>
<dbReference type="GO" id="GO:0000155">
    <property type="term" value="F:phosphorelay sensor kinase activity"/>
    <property type="evidence" value="ECO:0007669"/>
    <property type="project" value="InterPro"/>
</dbReference>
<dbReference type="PANTHER" id="PTHR45528:SF1">
    <property type="entry name" value="SENSOR HISTIDINE KINASE CPXA"/>
    <property type="match status" value="1"/>
</dbReference>
<dbReference type="PANTHER" id="PTHR45528">
    <property type="entry name" value="SENSOR HISTIDINE KINASE CPXA"/>
    <property type="match status" value="1"/>
</dbReference>
<evidence type="ECO:0000256" key="10">
    <source>
        <dbReference type="ARBA" id="ARBA00022840"/>
    </source>
</evidence>
<evidence type="ECO:0000256" key="12">
    <source>
        <dbReference type="ARBA" id="ARBA00023012"/>
    </source>
</evidence>
<dbReference type="InterPro" id="IPR036890">
    <property type="entry name" value="HATPase_C_sf"/>
</dbReference>
<keyword evidence="8" id="KW-0547">Nucleotide-binding</keyword>
<dbReference type="SMART" id="SM00304">
    <property type="entry name" value="HAMP"/>
    <property type="match status" value="1"/>
</dbReference>
<keyword evidence="10" id="KW-0067">ATP-binding</keyword>
<dbReference type="PROSITE" id="PS50109">
    <property type="entry name" value="HIS_KIN"/>
    <property type="match status" value="1"/>
</dbReference>
<dbReference type="InterPro" id="IPR003594">
    <property type="entry name" value="HATPase_dom"/>
</dbReference>
<accession>U4PQ64</accession>
<evidence type="ECO:0000256" key="6">
    <source>
        <dbReference type="ARBA" id="ARBA00022679"/>
    </source>
</evidence>
<dbReference type="EMBL" id="CP001056">
    <property type="protein sequence ID" value="ACD23239.1"/>
    <property type="molecule type" value="Genomic_DNA"/>
</dbReference>
<keyword evidence="13 14" id="KW-0472">Membrane</keyword>
<dbReference type="HOGENOM" id="CLU_000445_89_6_9"/>
<feature type="transmembrane region" description="Helical" evidence="14">
    <location>
        <begin position="6"/>
        <end position="30"/>
    </location>
</feature>
<dbReference type="SUPFAM" id="SSF55874">
    <property type="entry name" value="ATPase domain of HSP90 chaperone/DNA topoisomerase II/histidine kinase"/>
    <property type="match status" value="1"/>
</dbReference>
<evidence type="ECO:0000256" key="5">
    <source>
        <dbReference type="ARBA" id="ARBA00022553"/>
    </source>
</evidence>
<dbReference type="InterPro" id="IPR003660">
    <property type="entry name" value="HAMP_dom"/>
</dbReference>
<keyword evidence="5" id="KW-0597">Phosphoprotein</keyword>
<evidence type="ECO:0000256" key="2">
    <source>
        <dbReference type="ARBA" id="ARBA00004651"/>
    </source>
</evidence>
<sequence length="476" mass="54806">MKSIKLKLFFGITLILSIFIVGIIIYGSIFKSYFEKEKLKEMEIIILQIESIIDINHNSDFKERVDELADEYNVQIDIKDKNLDKTIYATHEGKNNGGFGQNKFKNIKDIGRINEIDRLILYDKSTGVNFLTAIKELDNNLNKIIIKTPINIIDDAKSKSINLLILIFSPIIFLIIVLTLIFSTRFTKPIIEITKKTMKIKELDFSEDIEVKGKDEISVLSKSVNNLSHKIENTLSELNHKNLKLESMIKKEKENQKLRKEFVSSVSHELKSPITVILGYAQALSSEIVSSNEDKEYYLGVINDEAERMQIIVNDLLDLYKLESNTFSLEIKEVNLADLVKKIVKKNSLQFKKMDINLISKFESAIVIADEIRLEQAIQNYINNALNHVDKKNIIKITVLSSGIIKVFNSGKNIEDKYIEKIWHGFVRIDKVRNYKEKRVGLGLTIVREIVKLHKGQYGIENKDLGVEFWIKIPLI</sequence>
<dbReference type="SMART" id="SM00388">
    <property type="entry name" value="HisKA"/>
    <property type="match status" value="1"/>
</dbReference>
<dbReference type="Gene3D" id="6.10.340.10">
    <property type="match status" value="1"/>
</dbReference>
<reference evidence="17" key="1">
    <citation type="submission" date="2009-06" db="EMBL/GenBank/DDBJ databases">
        <authorList>
            <consortium name="US DOE Joint Genome Institute (JGI-PGF)"/>
            <person name="Lucas S."/>
            <person name="Copeland A."/>
            <person name="Lapidus A."/>
            <person name="Glavina del Rio T."/>
            <person name="Dalin E."/>
            <person name="Tice H."/>
            <person name="Bruce D."/>
            <person name="Goodwin L."/>
            <person name="Pitluck S."/>
            <person name="Kyrpides N."/>
            <person name="Mavromatis K."/>
            <person name="Ivanova N."/>
            <person name="Saunders E."/>
            <person name="Brettin T."/>
            <person name="Detter J.C."/>
            <person name="Han C."/>
            <person name="Larimer F."/>
            <person name="Land M."/>
            <person name="Hauser L."/>
            <person name="Markowitz V."/>
            <person name="Cheng J.-F."/>
            <person name="Hugenholtz P."/>
            <person name="Woyke T."/>
            <person name="Wu D."/>
            <person name="Gronow S."/>
            <person name="Klenk H.-P."/>
            <person name="Eisen J.A."/>
        </authorList>
    </citation>
    <scope>NUCLEOTIDE SEQUENCE</scope>
    <source>
        <strain evidence="17">Eklund 17B</strain>
    </source>
</reference>
<evidence type="ECO:0000256" key="14">
    <source>
        <dbReference type="SAM" id="Phobius"/>
    </source>
</evidence>
<protein>
    <recommendedName>
        <fullName evidence="3">histidine kinase</fullName>
        <ecNumber evidence="3">2.7.13.3</ecNumber>
    </recommendedName>
</protein>
<evidence type="ECO:0000256" key="11">
    <source>
        <dbReference type="ARBA" id="ARBA00022989"/>
    </source>
</evidence>
<dbReference type="Pfam" id="PF00672">
    <property type="entry name" value="HAMP"/>
    <property type="match status" value="1"/>
</dbReference>
<feature type="domain" description="HAMP" evidence="16">
    <location>
        <begin position="184"/>
        <end position="236"/>
    </location>
</feature>
<feature type="domain" description="Histidine kinase" evidence="15">
    <location>
        <begin position="265"/>
        <end position="476"/>
    </location>
</feature>